<sequence length="334" mass="35576">MSRAEAKHSRSSSGRSGGSHRAALAQTVELAQAADRLGYTRFWVAEHHSTPGIASSSPEVLVAALAARTSRIRIGSGGVLLSHYSALKVAEQFRTLEALYPGRIDLGIGRAPGGMPRTAAALRDGRPDAPERFPEQLGELACFLTDTVPTGHRHEGISAVPLIDSAPQLWLLGSTDRSAQFAAGLGAAFAFAHFINGSGGESVVQSYKRSFRPSALGAVPEASAAVYVLCADTDEEAGRLAASADLQLLRQEKGEFGDVPSPAEAAAYPYGKWDGLRIAENRKRMIVGGPETVRNRLLAFSRQYGVGEVIVVTTAYEFGARLRSYELLAQAMRL</sequence>
<comment type="similarity">
    <text evidence="1">To bacterial alkanal monooxygenase alpha and beta chains.</text>
</comment>
<feature type="domain" description="Luciferase-like" evidence="3">
    <location>
        <begin position="17"/>
        <end position="301"/>
    </location>
</feature>
<dbReference type="SUPFAM" id="SSF51679">
    <property type="entry name" value="Bacterial luciferase-like"/>
    <property type="match status" value="1"/>
</dbReference>
<dbReference type="Proteomes" id="UP000031967">
    <property type="component" value="Unassembled WGS sequence"/>
</dbReference>
<evidence type="ECO:0000313" key="4">
    <source>
        <dbReference type="EMBL" id="KIL38070.1"/>
    </source>
</evidence>
<reference evidence="4 5" key="1">
    <citation type="submission" date="2014-12" db="EMBL/GenBank/DDBJ databases">
        <title>Draft genome sequence of Paenibacillus kamchatkensis strain B-2647.</title>
        <authorList>
            <person name="Karlyshev A.V."/>
            <person name="Kudryashova E.B."/>
        </authorList>
    </citation>
    <scope>NUCLEOTIDE SEQUENCE [LARGE SCALE GENOMIC DNA]</scope>
    <source>
        <strain evidence="4 5">VKM B-2647</strain>
    </source>
</reference>
<evidence type="ECO:0000256" key="2">
    <source>
        <dbReference type="SAM" id="MobiDB-lite"/>
    </source>
</evidence>
<dbReference type="InterPro" id="IPR036661">
    <property type="entry name" value="Luciferase-like_sf"/>
</dbReference>
<dbReference type="EMBL" id="JXAK01000078">
    <property type="protein sequence ID" value="KIL38070.1"/>
    <property type="molecule type" value="Genomic_DNA"/>
</dbReference>
<dbReference type="InterPro" id="IPR011251">
    <property type="entry name" value="Luciferase-like_dom"/>
</dbReference>
<dbReference type="PANTHER" id="PTHR30137:SF19">
    <property type="entry name" value="LUCIFERASE-LIKE MONOOXYGENASE"/>
    <property type="match status" value="1"/>
</dbReference>
<evidence type="ECO:0000259" key="3">
    <source>
        <dbReference type="Pfam" id="PF00296"/>
    </source>
</evidence>
<name>A0ABR5AAI2_9BACL</name>
<keyword evidence="5" id="KW-1185">Reference proteome</keyword>
<dbReference type="Gene3D" id="3.20.20.30">
    <property type="entry name" value="Luciferase-like domain"/>
    <property type="match status" value="1"/>
</dbReference>
<dbReference type="NCBIfam" id="TIGR03558">
    <property type="entry name" value="oxido_grp_1"/>
    <property type="match status" value="1"/>
</dbReference>
<evidence type="ECO:0000313" key="5">
    <source>
        <dbReference type="Proteomes" id="UP000031967"/>
    </source>
</evidence>
<feature type="region of interest" description="Disordered" evidence="2">
    <location>
        <begin position="1"/>
        <end position="22"/>
    </location>
</feature>
<accession>A0ABR5AAI2</accession>
<dbReference type="InterPro" id="IPR050766">
    <property type="entry name" value="Bact_Lucif_Oxidored"/>
</dbReference>
<gene>
    <name evidence="4" type="ORF">SD70_28805</name>
</gene>
<evidence type="ECO:0000256" key="1">
    <source>
        <dbReference type="ARBA" id="ARBA00007789"/>
    </source>
</evidence>
<proteinExistence type="predicted"/>
<dbReference type="Pfam" id="PF00296">
    <property type="entry name" value="Bac_luciferase"/>
    <property type="match status" value="1"/>
</dbReference>
<protein>
    <recommendedName>
        <fullName evidence="3">Luciferase-like domain-containing protein</fullName>
    </recommendedName>
</protein>
<dbReference type="PANTHER" id="PTHR30137">
    <property type="entry name" value="LUCIFERASE-LIKE MONOOXYGENASE"/>
    <property type="match status" value="1"/>
</dbReference>
<dbReference type="InterPro" id="IPR019949">
    <property type="entry name" value="CmoO-like"/>
</dbReference>
<organism evidence="4 5">
    <name type="scientific">Gordoniibacillus kamchatkensis</name>
    <dbReference type="NCBI Taxonomy" id="1590651"/>
    <lineage>
        <taxon>Bacteria</taxon>
        <taxon>Bacillati</taxon>
        <taxon>Bacillota</taxon>
        <taxon>Bacilli</taxon>
        <taxon>Bacillales</taxon>
        <taxon>Paenibacillaceae</taxon>
        <taxon>Gordoniibacillus</taxon>
    </lineage>
</organism>
<comment type="caution">
    <text evidence="4">The sequence shown here is derived from an EMBL/GenBank/DDBJ whole genome shotgun (WGS) entry which is preliminary data.</text>
</comment>